<feature type="compositionally biased region" description="Low complexity" evidence="3">
    <location>
        <begin position="361"/>
        <end position="372"/>
    </location>
</feature>
<gene>
    <name evidence="5" type="ORF">LVIROSA_LOCUS36598</name>
</gene>
<dbReference type="InterPro" id="IPR036529">
    <property type="entry name" value="KIX_dom_sf"/>
</dbReference>
<evidence type="ECO:0000259" key="4">
    <source>
        <dbReference type="Pfam" id="PF16987"/>
    </source>
</evidence>
<feature type="domain" description="Mediator complex subunit 15 KIX" evidence="4">
    <location>
        <begin position="20"/>
        <end position="95"/>
    </location>
</feature>
<accession>A0AAU9PLW0</accession>
<dbReference type="EMBL" id="CAKMRJ010005734">
    <property type="protein sequence ID" value="CAH1451231.1"/>
    <property type="molecule type" value="Genomic_DNA"/>
</dbReference>
<dbReference type="GO" id="GO:0003713">
    <property type="term" value="F:transcription coactivator activity"/>
    <property type="evidence" value="ECO:0007669"/>
    <property type="project" value="InterPro"/>
</dbReference>
<feature type="region of interest" description="Disordered" evidence="3">
    <location>
        <begin position="246"/>
        <end position="333"/>
    </location>
</feature>
<proteinExistence type="predicted"/>
<dbReference type="AlphaFoldDB" id="A0AAU9PLW0"/>
<reference evidence="5 6" key="1">
    <citation type="submission" date="2022-01" db="EMBL/GenBank/DDBJ databases">
        <authorList>
            <person name="Xiong W."/>
            <person name="Schranz E."/>
        </authorList>
    </citation>
    <scope>NUCLEOTIDE SEQUENCE [LARGE SCALE GENOMIC DNA]</scope>
</reference>
<dbReference type="PANTHER" id="PTHR33137">
    <property type="entry name" value="MEDIATOR OF RNA POLYMERASE II TRANSCRIPTION SUBUNIT 15A-RELATED"/>
    <property type="match status" value="1"/>
</dbReference>
<evidence type="ECO:0000256" key="1">
    <source>
        <dbReference type="ARBA" id="ARBA00004123"/>
    </source>
</evidence>
<comment type="subcellular location">
    <subcellularLocation>
        <location evidence="1">Nucleus</location>
    </subcellularLocation>
</comment>
<dbReference type="FunFam" id="1.10.246.20:FF:000003">
    <property type="entry name" value="Mediator of RNA polymerase II transcription subunit 15a"/>
    <property type="match status" value="1"/>
</dbReference>
<comment type="caution">
    <text evidence="5">The sequence shown here is derived from an EMBL/GenBank/DDBJ whole genome shotgun (WGS) entry which is preliminary data.</text>
</comment>
<feature type="compositionally biased region" description="Polar residues" evidence="3">
    <location>
        <begin position="349"/>
        <end position="360"/>
    </location>
</feature>
<dbReference type="PANTHER" id="PTHR33137:SF4">
    <property type="entry name" value="MEDIATOR OF RNA POLYMERASE II TRANSCRIPTION SUBUNIT 15A-RELATED"/>
    <property type="match status" value="1"/>
</dbReference>
<organism evidence="5 6">
    <name type="scientific">Lactuca virosa</name>
    <dbReference type="NCBI Taxonomy" id="75947"/>
    <lineage>
        <taxon>Eukaryota</taxon>
        <taxon>Viridiplantae</taxon>
        <taxon>Streptophyta</taxon>
        <taxon>Embryophyta</taxon>
        <taxon>Tracheophyta</taxon>
        <taxon>Spermatophyta</taxon>
        <taxon>Magnoliopsida</taxon>
        <taxon>eudicotyledons</taxon>
        <taxon>Gunneridae</taxon>
        <taxon>Pentapetalae</taxon>
        <taxon>asterids</taxon>
        <taxon>campanulids</taxon>
        <taxon>Asterales</taxon>
        <taxon>Asteraceae</taxon>
        <taxon>Cichorioideae</taxon>
        <taxon>Cichorieae</taxon>
        <taxon>Lactucinae</taxon>
        <taxon>Lactuca</taxon>
    </lineage>
</organism>
<evidence type="ECO:0000313" key="6">
    <source>
        <dbReference type="Proteomes" id="UP001157418"/>
    </source>
</evidence>
<sequence length="1001" mass="111049">MDTSTYQGGTGGGESTMESVDWRTQMAADSRKKIVIKIMDTLKKHHPSWALEKPQEIKSIAQRLEEKIYTTTTSQSDYVRKISMKLLTMESRSANLVPNSLQCNSASSSVNPSDPGSHGIHQVNNQGQPLPIPVPSNHPQATQQILSQSIHSNIPSSGVQVSAGVSSALPPVNGLSQSTISNISSQNPNLQNIQNFVNQRQIPTRQQQQQQQSQNSQQYLYRHQIHQIAKHNLHIQQQHQNLLQPSHFQPSSLSTAQQNQQPVIQHHQQSALRQQPQASIVHQQPPPPQSNPMGQQTSATNLQQPQQPRLLSQQNNPSNVQQPHQHSIGQHKNFPTMNQQHTMLNNQHSTQVMQSKVSIPQQNQSMQGQRSQPELQVMPQLQTQSGQLQHQLNMKLQSNMSQRDMQQRLPTSAMPEASSTSSDSTAQTGNQNNGDWQEEVYQKIKAMKDKYMPELTELYPKIMIKLHLHDSLPQQPKNEHFEKTKMLKHIFDSCLNFLQVPRSNILPIYKEKLDLYEKQIINIILTFNRKPGPHLQQPLPSPTQVHPHESHMNSPNSTMFQLKQLQPHHQMKHHFLQKQQQQQFNRQTKQQQLQLPHIGVKMESLTKPGPPFSPQISSPNVDQQNPLTSVAKSATCTPLQSANSPFTMSSPSTPSTSHILGDSEKVNSGIPNAGNVGHQSNVASHSQSLPFGTPGISASPLLADFTSPEGNHGNKALVVSGKSSSTIEKPIEHLLKVVKSISAKSLSASVSDIGSVVNMIDSIAGSGAGNRSRAAIGEDLVATTKCRLQSTTTGKRKMKMEPLNVVSSASSVNDSFKRFSYLEASELESTATSSIKRPRIKTSNALLEEIRGINWGLIDTMVDISEEDAGSGIVVKCSFGAVNIKSQYASAKVLPIQPLRLLVPENYPNCSPILLDKFPVEIRESKEEELEDLSMKAKWRFHSCVRMLLEPMSLEEMARTWDTCARAVISEYAHQTSGGAGGTFTSKYGPWEDCLTFTASA</sequence>
<name>A0AAU9PLW0_9ASTR</name>
<feature type="region of interest" description="Disordered" evidence="3">
    <location>
        <begin position="533"/>
        <end position="555"/>
    </location>
</feature>
<feature type="region of interest" description="Disordered" evidence="3">
    <location>
        <begin position="400"/>
        <end position="437"/>
    </location>
</feature>
<evidence type="ECO:0000256" key="3">
    <source>
        <dbReference type="SAM" id="MobiDB-lite"/>
    </source>
</evidence>
<dbReference type="Gene3D" id="1.10.246.20">
    <property type="entry name" value="Coactivator CBP, KIX domain"/>
    <property type="match status" value="1"/>
</dbReference>
<dbReference type="Pfam" id="PF16987">
    <property type="entry name" value="KIX_2"/>
    <property type="match status" value="1"/>
</dbReference>
<evidence type="ECO:0000313" key="5">
    <source>
        <dbReference type="EMBL" id="CAH1451231.1"/>
    </source>
</evidence>
<protein>
    <recommendedName>
        <fullName evidence="4">Mediator complex subunit 15 KIX domain-containing protein</fullName>
    </recommendedName>
</protein>
<dbReference type="InterPro" id="IPR044661">
    <property type="entry name" value="MED15a/b/c-like"/>
</dbReference>
<feature type="compositionally biased region" description="Low complexity" evidence="3">
    <location>
        <begin position="301"/>
        <end position="326"/>
    </location>
</feature>
<keyword evidence="6" id="KW-1185">Reference proteome</keyword>
<feature type="compositionally biased region" description="Polar residues" evidence="3">
    <location>
        <begin position="246"/>
        <end position="256"/>
    </location>
</feature>
<evidence type="ECO:0000256" key="2">
    <source>
        <dbReference type="ARBA" id="ARBA00023242"/>
    </source>
</evidence>
<feature type="compositionally biased region" description="Low complexity" evidence="3">
    <location>
        <begin position="257"/>
        <end position="269"/>
    </location>
</feature>
<feature type="region of interest" description="Disordered" evidence="3">
    <location>
        <begin position="103"/>
        <end position="143"/>
    </location>
</feature>
<dbReference type="InterPro" id="IPR036546">
    <property type="entry name" value="MED15_KIX"/>
</dbReference>
<dbReference type="Proteomes" id="UP001157418">
    <property type="component" value="Unassembled WGS sequence"/>
</dbReference>
<feature type="compositionally biased region" description="Polar residues" evidence="3">
    <location>
        <begin position="103"/>
        <end position="114"/>
    </location>
</feature>
<feature type="compositionally biased region" description="Polar residues" evidence="3">
    <location>
        <begin position="400"/>
        <end position="410"/>
    </location>
</feature>
<feature type="compositionally biased region" description="Low complexity" evidence="3">
    <location>
        <begin position="411"/>
        <end position="428"/>
    </location>
</feature>
<feature type="compositionally biased region" description="Polar residues" evidence="3">
    <location>
        <begin position="291"/>
        <end position="300"/>
    </location>
</feature>
<dbReference type="GO" id="GO:0031490">
    <property type="term" value="F:chromatin DNA binding"/>
    <property type="evidence" value="ECO:0007669"/>
    <property type="project" value="InterPro"/>
</dbReference>
<feature type="compositionally biased region" description="Polar residues" evidence="3">
    <location>
        <begin position="270"/>
        <end position="282"/>
    </location>
</feature>
<feature type="region of interest" description="Disordered" evidence="3">
    <location>
        <begin position="349"/>
        <end position="375"/>
    </location>
</feature>
<dbReference type="GO" id="GO:0005634">
    <property type="term" value="C:nucleus"/>
    <property type="evidence" value="ECO:0007669"/>
    <property type="project" value="UniProtKB-SubCell"/>
</dbReference>
<keyword evidence="2" id="KW-0539">Nucleus</keyword>